<organism evidence="3 4">
    <name type="scientific">Penaeus vannamei</name>
    <name type="common">Whiteleg shrimp</name>
    <name type="synonym">Litopenaeus vannamei</name>
    <dbReference type="NCBI Taxonomy" id="6689"/>
    <lineage>
        <taxon>Eukaryota</taxon>
        <taxon>Metazoa</taxon>
        <taxon>Ecdysozoa</taxon>
        <taxon>Arthropoda</taxon>
        <taxon>Crustacea</taxon>
        <taxon>Multicrustacea</taxon>
        <taxon>Malacostraca</taxon>
        <taxon>Eumalacostraca</taxon>
        <taxon>Eucarida</taxon>
        <taxon>Decapoda</taxon>
        <taxon>Dendrobranchiata</taxon>
        <taxon>Penaeoidea</taxon>
        <taxon>Penaeidae</taxon>
        <taxon>Penaeus</taxon>
    </lineage>
</organism>
<name>A0A423T196_PENVA</name>
<dbReference type="OrthoDB" id="6377140at2759"/>
<sequence>MIRPRDLLLSAALLFSVLSTARTAFFETASEESLVTGPRKQLLFANAFEEKPAERIPSVTGEVLRREEIQERDHATSKESRQAVYEPVEPAPKTGLPTRSRVRRDDLTPAAAGTPVSSARPQQGVLTWLYQVPGYQYSPPPSRVLLPSVLIPVPYISVSGSSDIKIGTPYIPPPGYSILVQDHFGRPALQPYPDFPQGHRQFHHLEVMCKSEEELEARAPDDEDRLIFPTEGFASPDNIIFPSNTDRPIIFPTRSPPVAPQPSAAPSVPASNITVAANETGSRVSIVAPTRPCTRVCEYPAAEGVCLRDHSCLERLTALRIGNSTQRSTEKP</sequence>
<keyword evidence="4" id="KW-1185">Reference proteome</keyword>
<reference evidence="3 4" key="1">
    <citation type="submission" date="2018-04" db="EMBL/GenBank/DDBJ databases">
        <authorList>
            <person name="Zhang X."/>
            <person name="Yuan J."/>
            <person name="Li F."/>
            <person name="Xiang J."/>
        </authorList>
    </citation>
    <scope>NUCLEOTIDE SEQUENCE [LARGE SCALE GENOMIC DNA]</scope>
    <source>
        <tissue evidence="3">Muscle</tissue>
    </source>
</reference>
<protein>
    <submittedName>
        <fullName evidence="3">Uncharacterized protein</fullName>
    </submittedName>
</protein>
<feature type="signal peptide" evidence="2">
    <location>
        <begin position="1"/>
        <end position="23"/>
    </location>
</feature>
<comment type="caution">
    <text evidence="3">The sequence shown here is derived from an EMBL/GenBank/DDBJ whole genome shotgun (WGS) entry which is preliminary data.</text>
</comment>
<gene>
    <name evidence="3" type="ORF">C7M84_011484</name>
</gene>
<feature type="region of interest" description="Disordered" evidence="1">
    <location>
        <begin position="65"/>
        <end position="104"/>
    </location>
</feature>
<evidence type="ECO:0000256" key="1">
    <source>
        <dbReference type="SAM" id="MobiDB-lite"/>
    </source>
</evidence>
<reference evidence="3 4" key="2">
    <citation type="submission" date="2019-01" db="EMBL/GenBank/DDBJ databases">
        <title>The decoding of complex shrimp genome reveals the adaptation for benthos swimmer, frequently molting mechanism and breeding impact on genome.</title>
        <authorList>
            <person name="Sun Y."/>
            <person name="Gao Y."/>
            <person name="Yu Y."/>
        </authorList>
    </citation>
    <scope>NUCLEOTIDE SEQUENCE [LARGE SCALE GENOMIC DNA]</scope>
    <source>
        <tissue evidence="3">Muscle</tissue>
    </source>
</reference>
<feature type="compositionally biased region" description="Basic and acidic residues" evidence="1">
    <location>
        <begin position="65"/>
        <end position="81"/>
    </location>
</feature>
<evidence type="ECO:0000313" key="3">
    <source>
        <dbReference type="EMBL" id="ROT70246.1"/>
    </source>
</evidence>
<accession>A0A423T196</accession>
<proteinExistence type="predicted"/>
<dbReference type="AlphaFoldDB" id="A0A423T196"/>
<feature type="chain" id="PRO_5019556658" evidence="2">
    <location>
        <begin position="24"/>
        <end position="332"/>
    </location>
</feature>
<evidence type="ECO:0000256" key="2">
    <source>
        <dbReference type="SAM" id="SignalP"/>
    </source>
</evidence>
<dbReference type="EMBL" id="QCYY01002448">
    <property type="protein sequence ID" value="ROT70246.1"/>
    <property type="molecule type" value="Genomic_DNA"/>
</dbReference>
<keyword evidence="2" id="KW-0732">Signal</keyword>
<evidence type="ECO:0000313" key="4">
    <source>
        <dbReference type="Proteomes" id="UP000283509"/>
    </source>
</evidence>
<dbReference type="Proteomes" id="UP000283509">
    <property type="component" value="Unassembled WGS sequence"/>
</dbReference>